<comment type="pathway">
    <text evidence="9">Metabolic intermediate biosynthesis; acetyl-CoA biosynthesis; acetyl-CoA from acetate: step 1/2.</text>
</comment>
<dbReference type="OrthoDB" id="9802453at2"/>
<dbReference type="InterPro" id="IPR004372">
    <property type="entry name" value="Ac/propionate_kinase"/>
</dbReference>
<dbReference type="PRINTS" id="PR00471">
    <property type="entry name" value="ACETATEKNASE"/>
</dbReference>
<comment type="catalytic activity">
    <reaction evidence="9">
        <text>acetate + ATP = acetyl phosphate + ADP</text>
        <dbReference type="Rhea" id="RHEA:11352"/>
        <dbReference type="ChEBI" id="CHEBI:22191"/>
        <dbReference type="ChEBI" id="CHEBI:30089"/>
        <dbReference type="ChEBI" id="CHEBI:30616"/>
        <dbReference type="ChEBI" id="CHEBI:456216"/>
        <dbReference type="EC" id="2.7.2.1"/>
    </reaction>
</comment>
<dbReference type="PROSITE" id="PS01075">
    <property type="entry name" value="ACETATE_KINASE_1"/>
    <property type="match status" value="1"/>
</dbReference>
<evidence type="ECO:0000256" key="4">
    <source>
        <dbReference type="ARBA" id="ARBA00022723"/>
    </source>
</evidence>
<comment type="caution">
    <text evidence="11">The sequence shown here is derived from an EMBL/GenBank/DDBJ whole genome shotgun (WGS) entry which is preliminary data.</text>
</comment>
<feature type="binding site" evidence="9">
    <location>
        <position position="10"/>
    </location>
    <ligand>
        <name>Mg(2+)</name>
        <dbReference type="ChEBI" id="CHEBI:18420"/>
    </ligand>
</feature>
<feature type="binding site" evidence="9">
    <location>
        <begin position="198"/>
        <end position="202"/>
    </location>
    <ligand>
        <name>ATP</name>
        <dbReference type="ChEBI" id="CHEBI:30616"/>
    </ligand>
</feature>
<dbReference type="SUPFAM" id="SSF53067">
    <property type="entry name" value="Actin-like ATPase domain"/>
    <property type="match status" value="2"/>
</dbReference>
<evidence type="ECO:0000313" key="11">
    <source>
        <dbReference type="EMBL" id="PPB80067.1"/>
    </source>
</evidence>
<comment type="cofactor">
    <cofactor evidence="9">
        <name>Mg(2+)</name>
        <dbReference type="ChEBI" id="CHEBI:18420"/>
    </cofactor>
    <cofactor evidence="9">
        <name>Mn(2+)</name>
        <dbReference type="ChEBI" id="CHEBI:29035"/>
    </cofactor>
    <text evidence="9">Mg(2+). Can also accept Mn(2+).</text>
</comment>
<sequence>MSEHTILVINAGSSSIKAALFDAGLDVMMRASVTEIGGASRLEIGTEVGPCSAPTHQAALRQVLAALARNGYPLDRIRAAGHRVVHGGQNFTRPARVDPAVLAGIEACIPLAPLHNPHNLAAIRALGDLAPDLPQVAVFDTAFHATVPEIAARYAIPDGENARGIRRYGFHGISYASLVERLPDALDGRLPGRVLALHLGNGASICAIREGRSVATTMGYSPLSGLTMGTRAGDIDGNAVLRLAEIHGIEAAARILNRESGLVALGGASDMRVLHSRADAAARFAIEHFCYWAARHSGSMIVAMGGLDAIVFTGGIGENDAEARGRICAHLAWLGVEIDPARNERNEARIDSGGLPVLILPAAEEKHIAQQTRQVLGD</sequence>
<accession>A0A2S5JEY3</accession>
<dbReference type="RefSeq" id="WP_104071870.1">
    <property type="nucleotide sequence ID" value="NZ_PRDS01000007.1"/>
</dbReference>
<dbReference type="Proteomes" id="UP000239736">
    <property type="component" value="Unassembled WGS sequence"/>
</dbReference>
<feature type="site" description="Transition state stabilizer" evidence="9">
    <location>
        <position position="231"/>
    </location>
</feature>
<feature type="binding site" evidence="9">
    <location>
        <begin position="315"/>
        <end position="319"/>
    </location>
    <ligand>
        <name>ATP</name>
        <dbReference type="ChEBI" id="CHEBI:30616"/>
    </ligand>
</feature>
<dbReference type="InterPro" id="IPR000890">
    <property type="entry name" value="Aliphatic_acid_kin_short-chain"/>
</dbReference>
<reference evidence="11 12" key="1">
    <citation type="submission" date="2018-01" db="EMBL/GenBank/DDBJ databases">
        <title>Genomic Encyclopedia of Archaeal and Bacterial Type Strains, Phase II (KMG-II): from individual species to whole genera.</title>
        <authorList>
            <person name="Goeker M."/>
        </authorList>
    </citation>
    <scope>NUCLEOTIDE SEQUENCE [LARGE SCALE GENOMIC DNA]</scope>
    <source>
        <strain evidence="11 12">DSM 12048</strain>
    </source>
</reference>
<dbReference type="PIRSF" id="PIRSF000722">
    <property type="entry name" value="Acetate_prop_kin"/>
    <property type="match status" value="1"/>
</dbReference>
<keyword evidence="6 9" id="KW-0418">Kinase</keyword>
<organism evidence="11 12">
    <name type="scientific">Albidovulum inexpectatum</name>
    <dbReference type="NCBI Taxonomy" id="196587"/>
    <lineage>
        <taxon>Bacteria</taxon>
        <taxon>Pseudomonadati</taxon>
        <taxon>Pseudomonadota</taxon>
        <taxon>Alphaproteobacteria</taxon>
        <taxon>Rhodobacterales</taxon>
        <taxon>Paracoccaceae</taxon>
        <taxon>Albidovulum</taxon>
    </lineage>
</organism>
<dbReference type="Gene3D" id="3.30.420.40">
    <property type="match status" value="2"/>
</dbReference>
<dbReference type="AlphaFoldDB" id="A0A2S5JEY3"/>
<dbReference type="PANTHER" id="PTHR21060:SF21">
    <property type="entry name" value="ACETATE KINASE"/>
    <property type="match status" value="1"/>
</dbReference>
<keyword evidence="8 9" id="KW-0460">Magnesium</keyword>
<keyword evidence="2 9" id="KW-0963">Cytoplasm</keyword>
<evidence type="ECO:0000313" key="12">
    <source>
        <dbReference type="Proteomes" id="UP000239736"/>
    </source>
</evidence>
<evidence type="ECO:0000256" key="2">
    <source>
        <dbReference type="ARBA" id="ARBA00022490"/>
    </source>
</evidence>
<dbReference type="HAMAP" id="MF_00020">
    <property type="entry name" value="Acetate_kinase"/>
    <property type="match status" value="1"/>
</dbReference>
<evidence type="ECO:0000256" key="9">
    <source>
        <dbReference type="HAMAP-Rule" id="MF_00020"/>
    </source>
</evidence>
<comment type="subcellular location">
    <subcellularLocation>
        <location evidence="9">Cytoplasm</location>
    </subcellularLocation>
</comment>
<evidence type="ECO:0000256" key="1">
    <source>
        <dbReference type="ARBA" id="ARBA00008748"/>
    </source>
</evidence>
<feature type="binding site" evidence="9">
    <location>
        <position position="364"/>
    </location>
    <ligand>
        <name>Mg(2+)</name>
        <dbReference type="ChEBI" id="CHEBI:18420"/>
    </ligand>
</feature>
<gene>
    <name evidence="9" type="primary">ackA</name>
    <name evidence="11" type="ORF">LV82_02352</name>
</gene>
<dbReference type="EMBL" id="PRDS01000007">
    <property type="protein sequence ID" value="PPB80067.1"/>
    <property type="molecule type" value="Genomic_DNA"/>
</dbReference>
<evidence type="ECO:0000256" key="5">
    <source>
        <dbReference type="ARBA" id="ARBA00022741"/>
    </source>
</evidence>
<evidence type="ECO:0000256" key="6">
    <source>
        <dbReference type="ARBA" id="ARBA00022777"/>
    </source>
</evidence>
<feature type="site" description="Transition state stabilizer" evidence="9">
    <location>
        <position position="171"/>
    </location>
</feature>
<dbReference type="GO" id="GO:0006085">
    <property type="term" value="P:acetyl-CoA biosynthetic process"/>
    <property type="evidence" value="ECO:0007669"/>
    <property type="project" value="UniProtKB-UniRule"/>
</dbReference>
<evidence type="ECO:0000256" key="7">
    <source>
        <dbReference type="ARBA" id="ARBA00022840"/>
    </source>
</evidence>
<dbReference type="GO" id="GO:0005524">
    <property type="term" value="F:ATP binding"/>
    <property type="evidence" value="ECO:0007669"/>
    <property type="project" value="UniProtKB-KW"/>
</dbReference>
<comment type="subunit">
    <text evidence="9">Homodimer.</text>
</comment>
<feature type="binding site" evidence="9">
    <location>
        <begin position="270"/>
        <end position="272"/>
    </location>
    <ligand>
        <name>ATP</name>
        <dbReference type="ChEBI" id="CHEBI:30616"/>
    </ligand>
</feature>
<dbReference type="InterPro" id="IPR043129">
    <property type="entry name" value="ATPase_NBD"/>
</dbReference>
<feature type="active site" description="Proton donor/acceptor" evidence="9">
    <location>
        <position position="140"/>
    </location>
</feature>
<keyword evidence="4 9" id="KW-0479">Metal-binding</keyword>
<comment type="function">
    <text evidence="9">Catalyzes the formation of acetyl phosphate from acetate and ATP. Can also catalyze the reverse reaction.</text>
</comment>
<dbReference type="GO" id="GO:0000287">
    <property type="term" value="F:magnesium ion binding"/>
    <property type="evidence" value="ECO:0007669"/>
    <property type="project" value="UniProtKB-UniRule"/>
</dbReference>
<keyword evidence="7 9" id="KW-0067">ATP-binding</keyword>
<evidence type="ECO:0000256" key="3">
    <source>
        <dbReference type="ARBA" id="ARBA00022679"/>
    </source>
</evidence>
<dbReference type="PROSITE" id="PS01076">
    <property type="entry name" value="ACETATE_KINASE_2"/>
    <property type="match status" value="1"/>
</dbReference>
<dbReference type="EC" id="2.7.2.1" evidence="9"/>
<dbReference type="PANTHER" id="PTHR21060">
    <property type="entry name" value="ACETATE KINASE"/>
    <property type="match status" value="1"/>
</dbReference>
<keyword evidence="3 9" id="KW-0808">Transferase</keyword>
<dbReference type="UniPathway" id="UPA00340">
    <property type="reaction ID" value="UER00458"/>
</dbReference>
<comment type="similarity">
    <text evidence="1 9 10">Belongs to the acetokinase family.</text>
</comment>
<dbReference type="GO" id="GO:0006083">
    <property type="term" value="P:acetate metabolic process"/>
    <property type="evidence" value="ECO:0007669"/>
    <property type="project" value="TreeGrafter"/>
</dbReference>
<dbReference type="GO" id="GO:0005829">
    <property type="term" value="C:cytosol"/>
    <property type="evidence" value="ECO:0007669"/>
    <property type="project" value="TreeGrafter"/>
</dbReference>
<evidence type="ECO:0000256" key="8">
    <source>
        <dbReference type="ARBA" id="ARBA00022842"/>
    </source>
</evidence>
<dbReference type="GO" id="GO:0008776">
    <property type="term" value="F:acetate kinase activity"/>
    <property type="evidence" value="ECO:0007669"/>
    <property type="project" value="UniProtKB-UniRule"/>
</dbReference>
<name>A0A2S5JEY3_9RHOB</name>
<feature type="binding site" evidence="9">
    <location>
        <position position="17"/>
    </location>
    <ligand>
        <name>ATP</name>
        <dbReference type="ChEBI" id="CHEBI:30616"/>
    </ligand>
</feature>
<keyword evidence="5 9" id="KW-0547">Nucleotide-binding</keyword>
<protein>
    <recommendedName>
        <fullName evidence="9">Acetate kinase</fullName>
        <ecNumber evidence="9">2.7.2.1</ecNumber>
    </recommendedName>
    <alternativeName>
        <fullName evidence="9">Acetokinase</fullName>
    </alternativeName>
</protein>
<proteinExistence type="inferred from homology"/>
<dbReference type="InterPro" id="IPR023865">
    <property type="entry name" value="Aliphatic_acid_kinase_CS"/>
</dbReference>
<evidence type="ECO:0000256" key="10">
    <source>
        <dbReference type="RuleBase" id="RU003835"/>
    </source>
</evidence>
<keyword evidence="12" id="KW-1185">Reference proteome</keyword>
<feature type="binding site" evidence="9">
    <location>
        <position position="83"/>
    </location>
    <ligand>
        <name>substrate</name>
    </ligand>
</feature>
<dbReference type="Pfam" id="PF00871">
    <property type="entry name" value="Acetate_kinase"/>
    <property type="match status" value="1"/>
</dbReference>
<dbReference type="NCBIfam" id="TIGR00016">
    <property type="entry name" value="ackA"/>
    <property type="match status" value="1"/>
</dbReference>